<evidence type="ECO:0000313" key="8">
    <source>
        <dbReference type="Proteomes" id="UP000220340"/>
    </source>
</evidence>
<evidence type="ECO:0000259" key="4">
    <source>
        <dbReference type="Pfam" id="PF11887"/>
    </source>
</evidence>
<feature type="domain" description="Mce/MlaD" evidence="3">
    <location>
        <begin position="40"/>
        <end position="112"/>
    </location>
</feature>
<dbReference type="InterPro" id="IPR052336">
    <property type="entry name" value="MlaD_Phospholipid_Transporter"/>
</dbReference>
<keyword evidence="8" id="KW-1185">Reference proteome</keyword>
<reference evidence="5 7" key="1">
    <citation type="submission" date="2016-09" db="EMBL/GenBank/DDBJ databases">
        <title>genome sequences of unsequenced Mycobacteria.</title>
        <authorList>
            <person name="Greninger A.L."/>
            <person name="Jerome K.R."/>
            <person name="Mcnair B."/>
            <person name="Wallis C."/>
            <person name="Fang F."/>
        </authorList>
    </citation>
    <scope>NUCLEOTIDE SEQUENCE [LARGE SCALE GENOMIC DNA]</scope>
    <source>
        <strain evidence="5 7">BM1</strain>
    </source>
</reference>
<dbReference type="OrthoDB" id="5241191at2"/>
<feature type="transmembrane region" description="Helical" evidence="2">
    <location>
        <begin position="9"/>
        <end position="28"/>
    </location>
</feature>
<evidence type="ECO:0000313" key="5">
    <source>
        <dbReference type="EMBL" id="OPE56379.1"/>
    </source>
</evidence>
<dbReference type="InterPro" id="IPR005693">
    <property type="entry name" value="Mce"/>
</dbReference>
<evidence type="ECO:0000313" key="6">
    <source>
        <dbReference type="EMBL" id="PEG54219.1"/>
    </source>
</evidence>
<gene>
    <name evidence="5" type="ORF">BV510_00185</name>
    <name evidence="6" type="ORF">CRI78_12830</name>
</gene>
<organism evidence="5 7">
    <name type="scientific">Mycolicibacterium diernhoferi</name>
    <dbReference type="NCBI Taxonomy" id="1801"/>
    <lineage>
        <taxon>Bacteria</taxon>
        <taxon>Bacillati</taxon>
        <taxon>Actinomycetota</taxon>
        <taxon>Actinomycetes</taxon>
        <taxon>Mycobacteriales</taxon>
        <taxon>Mycobacteriaceae</taxon>
        <taxon>Mycolicibacterium</taxon>
    </lineage>
</organism>
<keyword evidence="2" id="KW-0812">Transmembrane</keyword>
<dbReference type="Pfam" id="PF02470">
    <property type="entry name" value="MlaD"/>
    <property type="match status" value="1"/>
</dbReference>
<dbReference type="PANTHER" id="PTHR33371:SF18">
    <property type="entry name" value="MCE-FAMILY PROTEIN MCE3C"/>
    <property type="match status" value="1"/>
</dbReference>
<comment type="caution">
    <text evidence="5">The sequence shown here is derived from an EMBL/GenBank/DDBJ whole genome shotgun (WGS) entry which is preliminary data.</text>
</comment>
<dbReference type="Proteomes" id="UP000191039">
    <property type="component" value="Unassembled WGS sequence"/>
</dbReference>
<dbReference type="Pfam" id="PF11887">
    <property type="entry name" value="Mce4_CUP1"/>
    <property type="match status" value="1"/>
</dbReference>
<dbReference type="EMBL" id="PDCR01000014">
    <property type="protein sequence ID" value="PEG54219.1"/>
    <property type="molecule type" value="Genomic_DNA"/>
</dbReference>
<dbReference type="GO" id="GO:0005576">
    <property type="term" value="C:extracellular region"/>
    <property type="evidence" value="ECO:0007669"/>
    <property type="project" value="TreeGrafter"/>
</dbReference>
<dbReference type="PRINTS" id="PR01782">
    <property type="entry name" value="MCEVIRFACTOR"/>
</dbReference>
<keyword evidence="2" id="KW-0472">Membrane</keyword>
<name>A0A1Q4HFT7_9MYCO</name>
<dbReference type="AlphaFoldDB" id="A0A1Q4HFT7"/>
<evidence type="ECO:0000259" key="3">
    <source>
        <dbReference type="Pfam" id="PF02470"/>
    </source>
</evidence>
<dbReference type="RefSeq" id="WP_073855899.1">
    <property type="nucleotide sequence ID" value="NZ_BAAATC010000019.1"/>
</dbReference>
<feature type="region of interest" description="Disordered" evidence="1">
    <location>
        <begin position="336"/>
        <end position="359"/>
    </location>
</feature>
<dbReference type="EMBL" id="MIJD01000001">
    <property type="protein sequence ID" value="OPE56379.1"/>
    <property type="molecule type" value="Genomic_DNA"/>
</dbReference>
<proteinExistence type="predicted"/>
<accession>A0A1Q4HFT7</accession>
<dbReference type="NCBIfam" id="TIGR00996">
    <property type="entry name" value="Mtu_fam_mce"/>
    <property type="match status" value="1"/>
</dbReference>
<keyword evidence="2" id="KW-1133">Transmembrane helix</keyword>
<reference evidence="6 8" key="2">
    <citation type="submission" date="2017-10" db="EMBL/GenBank/DDBJ databases">
        <title>The new phylogeny of genus Mycobacterium.</title>
        <authorList>
            <person name="Tortoli E."/>
            <person name="Trovato A."/>
            <person name="Cirillo D.M."/>
        </authorList>
    </citation>
    <scope>NUCLEOTIDE SEQUENCE [LARGE SCALE GENOMIC DNA]</scope>
    <source>
        <strain evidence="6 8">IP141170001</strain>
    </source>
</reference>
<evidence type="ECO:0000256" key="2">
    <source>
        <dbReference type="SAM" id="Phobius"/>
    </source>
</evidence>
<protein>
    <submittedName>
        <fullName evidence="5">Mammalian cell entry protein</fullName>
    </submittedName>
</protein>
<feature type="domain" description="Mammalian cell entry C-terminal" evidence="4">
    <location>
        <begin position="117"/>
        <end position="295"/>
    </location>
</feature>
<sequence length="359" mass="38036">MLKYHGSHLARSGTIGLILILLVIAVGLQPKHLWQWSTATRYHAEFAEAGGLAVGNAVMVSGMTVGSVTDLSLRAGTVVVSFIVDGNHRVGADSTAHIRTRTLLGERVLAVESAGDARLHANGLIPLARTSSPYALTQAVDELTSNTAGTDTADLNQALDTLAATIDQIAPRLGPAFDGFTRLSQSLNSRDEVLRDLLRNTRDVTGVLAARSQHLNTLIIDANLLVDVLNNRRNEVVGLLTGISVVSRELSGLVADNEAALAPALAKLNAVTAMLQKNRDNIAQALPGLARYQVTQGETVSSGFYYNAFIPNLVPAQAIQPFLDYAFGFRRGVNAGQPPDNAGPRAEFPLPRNGIPGGS</sequence>
<evidence type="ECO:0000256" key="1">
    <source>
        <dbReference type="SAM" id="MobiDB-lite"/>
    </source>
</evidence>
<evidence type="ECO:0000313" key="7">
    <source>
        <dbReference type="Proteomes" id="UP000191039"/>
    </source>
</evidence>
<dbReference type="InterPro" id="IPR003399">
    <property type="entry name" value="Mce/MlaD"/>
</dbReference>
<dbReference type="InterPro" id="IPR024516">
    <property type="entry name" value="Mce_C"/>
</dbReference>
<dbReference type="PANTHER" id="PTHR33371">
    <property type="entry name" value="INTERMEMBRANE PHOSPHOLIPID TRANSPORT SYSTEM BINDING PROTEIN MLAD-RELATED"/>
    <property type="match status" value="1"/>
</dbReference>
<dbReference type="Proteomes" id="UP000220340">
    <property type="component" value="Unassembled WGS sequence"/>
</dbReference>
<dbReference type="STRING" id="1801.BRW64_09065"/>